<evidence type="ECO:0000313" key="3">
    <source>
        <dbReference type="Proteomes" id="UP000266649"/>
    </source>
</evidence>
<dbReference type="InterPro" id="IPR029058">
    <property type="entry name" value="AB_hydrolase_fold"/>
</dbReference>
<organism evidence="2 3">
    <name type="scientific">Gemmobacter lutimaris</name>
    <dbReference type="NCBI Taxonomy" id="2306023"/>
    <lineage>
        <taxon>Bacteria</taxon>
        <taxon>Pseudomonadati</taxon>
        <taxon>Pseudomonadota</taxon>
        <taxon>Alphaproteobacteria</taxon>
        <taxon>Rhodobacterales</taxon>
        <taxon>Paracoccaceae</taxon>
        <taxon>Gemmobacter</taxon>
    </lineage>
</organism>
<evidence type="ECO:0000256" key="1">
    <source>
        <dbReference type="SAM" id="SignalP"/>
    </source>
</evidence>
<dbReference type="AlphaFoldDB" id="A0A398BIS8"/>
<dbReference type="RefSeq" id="WP_119136255.1">
    <property type="nucleotide sequence ID" value="NZ_QXXQ01000014.1"/>
</dbReference>
<dbReference type="Proteomes" id="UP000266649">
    <property type="component" value="Unassembled WGS sequence"/>
</dbReference>
<gene>
    <name evidence="2" type="ORF">D2N39_18475</name>
</gene>
<feature type="signal peptide" evidence="1">
    <location>
        <begin position="1"/>
        <end position="20"/>
    </location>
</feature>
<dbReference type="EMBL" id="QXXQ01000014">
    <property type="protein sequence ID" value="RID90352.1"/>
    <property type="molecule type" value="Genomic_DNA"/>
</dbReference>
<feature type="chain" id="PRO_5017303605" description="Alpha/beta hydrolase" evidence="1">
    <location>
        <begin position="21"/>
        <end position="267"/>
    </location>
</feature>
<comment type="caution">
    <text evidence="2">The sequence shown here is derived from an EMBL/GenBank/DDBJ whole genome shotgun (WGS) entry which is preliminary data.</text>
</comment>
<evidence type="ECO:0000313" key="2">
    <source>
        <dbReference type="EMBL" id="RID90352.1"/>
    </source>
</evidence>
<keyword evidence="3" id="KW-1185">Reference proteome</keyword>
<keyword evidence="1" id="KW-0732">Signal</keyword>
<dbReference type="SUPFAM" id="SSF53474">
    <property type="entry name" value="alpha/beta-Hydrolases"/>
    <property type="match status" value="1"/>
</dbReference>
<dbReference type="OrthoDB" id="9767239at2"/>
<sequence length="267" mass="27497">MIRRATVALLLALLAVSALAPAVRAGTVTMTVDGRPFDLVQPEGATGPLPLILALSGVGGTADRMQRDLPLTGTEAAVPFRVAYLTATSFQAASGKRIIAWNDGVCCGTGIRPDSDDSAYLADVVDHLAALGLIGTGRTVAVVGHSNGAQMGYRFTCEHGERVFALVAISGGRAEQGCTGLQGLRVLNINGTADTRYPVTGGVNPFDPRIVHDSPKAAGQSLAAAGASFRLDLVPGARHSMASIDRRLATTTGSGLAATVLDFIFTE</sequence>
<reference evidence="2 3" key="1">
    <citation type="submission" date="2018-09" db="EMBL/GenBank/DDBJ databases">
        <title>Gemmobacter lutimaris sp. nov., a marine bacterium isolated from tidal flat.</title>
        <authorList>
            <person name="Lee D.W."/>
            <person name="Yoo Y."/>
            <person name="Kim J.-J."/>
            <person name="Kim B.S."/>
        </authorList>
    </citation>
    <scope>NUCLEOTIDE SEQUENCE [LARGE SCALE GENOMIC DNA]</scope>
    <source>
        <strain evidence="2 3">YJ-T1-11</strain>
    </source>
</reference>
<name>A0A398BIS8_9RHOB</name>
<evidence type="ECO:0008006" key="4">
    <source>
        <dbReference type="Google" id="ProtNLM"/>
    </source>
</evidence>
<dbReference type="Gene3D" id="3.40.50.1820">
    <property type="entry name" value="alpha/beta hydrolase"/>
    <property type="match status" value="1"/>
</dbReference>
<proteinExistence type="predicted"/>
<accession>A0A398BIS8</accession>
<protein>
    <recommendedName>
        <fullName evidence="4">Alpha/beta hydrolase</fullName>
    </recommendedName>
</protein>